<dbReference type="GO" id="GO:0010960">
    <property type="term" value="P:magnesium ion homeostasis"/>
    <property type="evidence" value="ECO:0007669"/>
    <property type="project" value="InterPro"/>
</dbReference>
<protein>
    <submittedName>
        <fullName evidence="6">Metal transporter CNNM2</fullName>
    </submittedName>
</protein>
<evidence type="ECO:0000256" key="3">
    <source>
        <dbReference type="SAM" id="Phobius"/>
    </source>
</evidence>
<evidence type="ECO:0000259" key="5">
    <source>
        <dbReference type="PROSITE" id="PS51846"/>
    </source>
</evidence>
<accession>A0A0B2V359</accession>
<feature type="transmembrane region" description="Helical" evidence="3">
    <location>
        <begin position="347"/>
        <end position="365"/>
    </location>
</feature>
<feature type="transmembrane region" description="Helical" evidence="3">
    <location>
        <begin position="200"/>
        <end position="223"/>
    </location>
</feature>
<name>A0A0B2V359_TOXCA</name>
<dbReference type="PANTHER" id="PTHR12064:SF4">
    <property type="entry name" value="METAL TRANSPORTER CNNM-4"/>
    <property type="match status" value="1"/>
</dbReference>
<keyword evidence="2 3" id="KW-1133">Transmembrane helix</keyword>
<evidence type="ECO:0000313" key="6">
    <source>
        <dbReference type="EMBL" id="KHN75882.1"/>
    </source>
</evidence>
<dbReference type="Gene3D" id="3.10.580.10">
    <property type="entry name" value="CBS-domain"/>
    <property type="match status" value="1"/>
</dbReference>
<dbReference type="InterPro" id="IPR046342">
    <property type="entry name" value="CBS_dom_sf"/>
</dbReference>
<keyword evidence="4" id="KW-0732">Signal</keyword>
<dbReference type="InterPro" id="IPR045095">
    <property type="entry name" value="ACDP"/>
</dbReference>
<dbReference type="GO" id="GO:0005886">
    <property type="term" value="C:plasma membrane"/>
    <property type="evidence" value="ECO:0007669"/>
    <property type="project" value="TreeGrafter"/>
</dbReference>
<keyword evidence="1" id="KW-0406">Ion transport</keyword>
<feature type="domain" description="CNNM transmembrane" evidence="5">
    <location>
        <begin position="192"/>
        <end position="442"/>
    </location>
</feature>
<evidence type="ECO:0000313" key="7">
    <source>
        <dbReference type="Proteomes" id="UP000031036"/>
    </source>
</evidence>
<feature type="chain" id="PRO_5005422659" evidence="4">
    <location>
        <begin position="19"/>
        <end position="625"/>
    </location>
</feature>
<feature type="transmembrane region" description="Helical" evidence="3">
    <location>
        <begin position="386"/>
        <end position="403"/>
    </location>
</feature>
<sequence length="625" mass="70624">MLPLMTILLLAITQRNQATTSWMIQNVSFNEDKIHKMWLPHDGETLKQYPHPLHMSFNNFPSIHNNVNISSGEPVAFGFRVERTFEELDRRLLLQLSSKVGEPFVLFGEYTSQIRSVRLSSDMECSKLKENISQVVPVRILKAFSNCILQCETLPINEVVERPLQVCVEPPSDRRVAHLPFTQILFEETESHILPLYIEIPIIVACAMLSCIFSGLTTGLMALSTDDLVLISEGSEDVNERQYATNILPLRENGNFLLCSIVFGNTFTNCITTLLINDLSKNVNPEIAQLISEGSEDVNERQYATNILPLRENGNFLLCSIVFGNTFTNCITTLLINDLSKNVNPEIAQLLVALIIPTLIITIFGEIVPQAVCSNHGLVIGSRTRYLTIFFMVLFCPISYPISRFLDVVVGVEGRDVYDRKTLRVLITTQRDLIKDTAKKHMAERKMMDVETTDLVLAAIDFPEKIVMSVMTPIDKIFMLSDGSVIDNALLKTIAAKGRTRIPIYKGKDRETIVGVLNMKDLLPFCQSSKLKVGTVAQLWQRSSRFRFALGGTRVMQLMIEMKNGVRIAMVVKFDDRRRDYVVMGLLTLEDVVEEVVGEIMDEKDAKMSKQSRISQWKKTMIADL</sequence>
<evidence type="ECO:0000256" key="2">
    <source>
        <dbReference type="PROSITE-ProRule" id="PRU01193"/>
    </source>
</evidence>
<dbReference type="SUPFAM" id="SSF54631">
    <property type="entry name" value="CBS-domain pair"/>
    <property type="match status" value="1"/>
</dbReference>
<reference evidence="6 7" key="1">
    <citation type="submission" date="2014-11" db="EMBL/GenBank/DDBJ databases">
        <title>Genetic blueprint of the zoonotic pathogen Toxocara canis.</title>
        <authorList>
            <person name="Zhu X.-Q."/>
            <person name="Korhonen P.K."/>
            <person name="Cai H."/>
            <person name="Young N.D."/>
            <person name="Nejsum P."/>
            <person name="von Samson-Himmelstjerna G."/>
            <person name="Boag P.R."/>
            <person name="Tan P."/>
            <person name="Li Q."/>
            <person name="Min J."/>
            <person name="Yang Y."/>
            <person name="Wang X."/>
            <person name="Fang X."/>
            <person name="Hall R.S."/>
            <person name="Hofmann A."/>
            <person name="Sternberg P.W."/>
            <person name="Jex A.R."/>
            <person name="Gasser R.B."/>
        </authorList>
    </citation>
    <scope>NUCLEOTIDE SEQUENCE [LARGE SCALE GENOMIC DNA]</scope>
    <source>
        <strain evidence="6">PN_DK_2014</strain>
    </source>
</reference>
<keyword evidence="2 3" id="KW-0472">Membrane</keyword>
<proteinExistence type="predicted"/>
<organism evidence="6 7">
    <name type="scientific">Toxocara canis</name>
    <name type="common">Canine roundworm</name>
    <dbReference type="NCBI Taxonomy" id="6265"/>
    <lineage>
        <taxon>Eukaryota</taxon>
        <taxon>Metazoa</taxon>
        <taxon>Ecdysozoa</taxon>
        <taxon>Nematoda</taxon>
        <taxon>Chromadorea</taxon>
        <taxon>Rhabditida</taxon>
        <taxon>Spirurina</taxon>
        <taxon>Ascaridomorpha</taxon>
        <taxon>Ascaridoidea</taxon>
        <taxon>Toxocaridae</taxon>
        <taxon>Toxocara</taxon>
    </lineage>
</organism>
<dbReference type="AlphaFoldDB" id="A0A0B2V359"/>
<evidence type="ECO:0000256" key="1">
    <source>
        <dbReference type="ARBA" id="ARBA00023065"/>
    </source>
</evidence>
<dbReference type="GO" id="GO:0006811">
    <property type="term" value="P:monoatomic ion transport"/>
    <property type="evidence" value="ECO:0007669"/>
    <property type="project" value="UniProtKB-KW"/>
</dbReference>
<dbReference type="PANTHER" id="PTHR12064">
    <property type="entry name" value="METAL TRANSPORTER CNNM"/>
    <property type="match status" value="1"/>
</dbReference>
<dbReference type="Pfam" id="PF01595">
    <property type="entry name" value="CNNM"/>
    <property type="match status" value="2"/>
</dbReference>
<dbReference type="OMA" id="MVIRKIP"/>
<dbReference type="STRING" id="6265.A0A0B2V359"/>
<dbReference type="PROSITE" id="PS51846">
    <property type="entry name" value="CNNM"/>
    <property type="match status" value="1"/>
</dbReference>
<keyword evidence="1" id="KW-0813">Transport</keyword>
<dbReference type="Proteomes" id="UP000031036">
    <property type="component" value="Unassembled WGS sequence"/>
</dbReference>
<dbReference type="InterPro" id="IPR002550">
    <property type="entry name" value="CNNM"/>
</dbReference>
<comment type="caution">
    <text evidence="6">The sequence shown here is derived from an EMBL/GenBank/DDBJ whole genome shotgun (WGS) entry which is preliminary data.</text>
</comment>
<dbReference type="GO" id="GO:0022857">
    <property type="term" value="F:transmembrane transporter activity"/>
    <property type="evidence" value="ECO:0007669"/>
    <property type="project" value="TreeGrafter"/>
</dbReference>
<gene>
    <name evidence="6" type="primary">Cnnm2</name>
    <name evidence="6" type="ORF">Tcan_08021</name>
</gene>
<keyword evidence="7" id="KW-1185">Reference proteome</keyword>
<dbReference type="EMBL" id="JPKZ01002599">
    <property type="protein sequence ID" value="KHN75882.1"/>
    <property type="molecule type" value="Genomic_DNA"/>
</dbReference>
<feature type="signal peptide" evidence="4">
    <location>
        <begin position="1"/>
        <end position="18"/>
    </location>
</feature>
<dbReference type="OrthoDB" id="5353557at2759"/>
<keyword evidence="2 3" id="KW-0812">Transmembrane</keyword>
<evidence type="ECO:0000256" key="4">
    <source>
        <dbReference type="SAM" id="SignalP"/>
    </source>
</evidence>
<feature type="transmembrane region" description="Helical" evidence="3">
    <location>
        <begin position="316"/>
        <end position="335"/>
    </location>
</feature>